<accession>A0ABP7KSG2</accession>
<dbReference type="RefSeq" id="WP_345068166.1">
    <property type="nucleotide sequence ID" value="NZ_BAABCN010000010.1"/>
</dbReference>
<name>A0ABP7KSG2_9MICO</name>
<evidence type="ECO:0000259" key="1">
    <source>
        <dbReference type="Pfam" id="PF13577"/>
    </source>
</evidence>
<feature type="domain" description="SnoaL-like" evidence="1">
    <location>
        <begin position="9"/>
        <end position="133"/>
    </location>
</feature>
<evidence type="ECO:0000313" key="3">
    <source>
        <dbReference type="Proteomes" id="UP001501803"/>
    </source>
</evidence>
<dbReference type="Gene3D" id="3.10.450.50">
    <property type="match status" value="1"/>
</dbReference>
<dbReference type="SUPFAM" id="SSF54427">
    <property type="entry name" value="NTF2-like"/>
    <property type="match status" value="1"/>
</dbReference>
<dbReference type="Proteomes" id="UP001501803">
    <property type="component" value="Unassembled WGS sequence"/>
</dbReference>
<keyword evidence="3" id="KW-1185">Reference proteome</keyword>
<comment type="caution">
    <text evidence="2">The sequence shown here is derived from an EMBL/GenBank/DDBJ whole genome shotgun (WGS) entry which is preliminary data.</text>
</comment>
<sequence length="163" mass="17795">MESCETRLRRIEDHLAINHLISRYGPLADSGEAELAASLWEPSGVYGIDLGAFDGHAGIVGFLQSPLAVGLRESGSSHVLAPAEVVIEGDRAVATNYSLTIEHAEGQFRVFRSVAARREFARTTDGEWLVRRRLNQALKGSARARELLAAADDSTSFEYREPA</sequence>
<dbReference type="Pfam" id="PF13577">
    <property type="entry name" value="SnoaL_4"/>
    <property type="match status" value="1"/>
</dbReference>
<protein>
    <recommendedName>
        <fullName evidence="1">SnoaL-like domain-containing protein</fullName>
    </recommendedName>
</protein>
<dbReference type="InterPro" id="IPR037401">
    <property type="entry name" value="SnoaL-like"/>
</dbReference>
<reference evidence="3" key="1">
    <citation type="journal article" date="2019" name="Int. J. Syst. Evol. Microbiol.">
        <title>The Global Catalogue of Microorganisms (GCM) 10K type strain sequencing project: providing services to taxonomists for standard genome sequencing and annotation.</title>
        <authorList>
            <consortium name="The Broad Institute Genomics Platform"/>
            <consortium name="The Broad Institute Genome Sequencing Center for Infectious Disease"/>
            <person name="Wu L."/>
            <person name="Ma J."/>
        </authorList>
    </citation>
    <scope>NUCLEOTIDE SEQUENCE [LARGE SCALE GENOMIC DNA]</scope>
    <source>
        <strain evidence="3">JCM 17021</strain>
    </source>
</reference>
<gene>
    <name evidence="2" type="ORF">GCM10022381_30020</name>
</gene>
<dbReference type="EMBL" id="BAABCN010000010">
    <property type="protein sequence ID" value="GAA3885873.1"/>
    <property type="molecule type" value="Genomic_DNA"/>
</dbReference>
<evidence type="ECO:0000313" key="2">
    <source>
        <dbReference type="EMBL" id="GAA3885873.1"/>
    </source>
</evidence>
<dbReference type="InterPro" id="IPR032710">
    <property type="entry name" value="NTF2-like_dom_sf"/>
</dbReference>
<organism evidence="2 3">
    <name type="scientific">Leifsonia kafniensis</name>
    <dbReference type="NCBI Taxonomy" id="475957"/>
    <lineage>
        <taxon>Bacteria</taxon>
        <taxon>Bacillati</taxon>
        <taxon>Actinomycetota</taxon>
        <taxon>Actinomycetes</taxon>
        <taxon>Micrococcales</taxon>
        <taxon>Microbacteriaceae</taxon>
        <taxon>Leifsonia</taxon>
    </lineage>
</organism>
<proteinExistence type="predicted"/>